<evidence type="ECO:0000256" key="1">
    <source>
        <dbReference type="ARBA" id="ARBA00005417"/>
    </source>
</evidence>
<feature type="domain" description="ABC transporter" evidence="5">
    <location>
        <begin position="2"/>
        <end position="231"/>
    </location>
</feature>
<comment type="similarity">
    <text evidence="1">Belongs to the ABC transporter superfamily.</text>
</comment>
<dbReference type="PROSITE" id="PS50893">
    <property type="entry name" value="ABC_TRANSPORTER_2"/>
    <property type="match status" value="1"/>
</dbReference>
<gene>
    <name evidence="6" type="primary">yxlF</name>
    <name evidence="6" type="ORF">PbB2_01362</name>
</gene>
<evidence type="ECO:0000313" key="6">
    <source>
        <dbReference type="EMBL" id="GBF57693.1"/>
    </source>
</evidence>
<sequence length="241" mass="25958">MLTLEGLTKTYAGGRGVAAISFAIAPGEVVGFIGPNGAGKTTTLRMIAGTLEPDAGRVSLMGHDVSTNRLQAQALMGYLPEHAPLYGDMNPRDYLRFLLGVRGIPRRDWVNLIEQAAARTTIADILDVRIDSLSKGLARRVALAGALVHDPAVLILDEPSDGLDPIQKRVTRDLISALRPGRIIVISTHQLEEAAALCSRLIMIADGRVRADESPEVFAARNPQGDLETIFYQLTQSEVTP</sequence>
<dbReference type="InterPro" id="IPR027417">
    <property type="entry name" value="P-loop_NTPase"/>
</dbReference>
<keyword evidence="3" id="KW-0547">Nucleotide-binding</keyword>
<dbReference type="AlphaFoldDB" id="A0A2P2E9H2"/>
<dbReference type="SMART" id="SM00382">
    <property type="entry name" value="AAA"/>
    <property type="match status" value="1"/>
</dbReference>
<evidence type="ECO:0000256" key="3">
    <source>
        <dbReference type="ARBA" id="ARBA00022741"/>
    </source>
</evidence>
<dbReference type="InterPro" id="IPR003439">
    <property type="entry name" value="ABC_transporter-like_ATP-bd"/>
</dbReference>
<dbReference type="PANTHER" id="PTHR43335:SF4">
    <property type="entry name" value="ABC TRANSPORTER, ATP-BINDING PROTEIN"/>
    <property type="match status" value="1"/>
</dbReference>
<dbReference type="EMBL" id="BFBR01000003">
    <property type="protein sequence ID" value="GBF57693.1"/>
    <property type="molecule type" value="Genomic_DNA"/>
</dbReference>
<evidence type="ECO:0000256" key="4">
    <source>
        <dbReference type="ARBA" id="ARBA00022840"/>
    </source>
</evidence>
<proteinExistence type="inferred from homology"/>
<comment type="caution">
    <text evidence="6">The sequence shown here is derived from an EMBL/GenBank/DDBJ whole genome shotgun (WGS) entry which is preliminary data.</text>
</comment>
<keyword evidence="2" id="KW-0813">Transport</keyword>
<keyword evidence="7" id="KW-1185">Reference proteome</keyword>
<keyword evidence="4 6" id="KW-0067">ATP-binding</keyword>
<protein>
    <submittedName>
        <fullName evidence="6">Putative ABC transporter ATP-binding protein YxlF</fullName>
    </submittedName>
</protein>
<evidence type="ECO:0000256" key="2">
    <source>
        <dbReference type="ARBA" id="ARBA00022448"/>
    </source>
</evidence>
<dbReference type="SUPFAM" id="SSF52540">
    <property type="entry name" value="P-loop containing nucleoside triphosphate hydrolases"/>
    <property type="match status" value="1"/>
</dbReference>
<dbReference type="CDD" id="cd03230">
    <property type="entry name" value="ABC_DR_subfamily_A"/>
    <property type="match status" value="1"/>
</dbReference>
<evidence type="ECO:0000313" key="7">
    <source>
        <dbReference type="Proteomes" id="UP000245086"/>
    </source>
</evidence>
<accession>A0A2P2E9H2</accession>
<name>A0A2P2E9H2_9PROT</name>
<reference evidence="6" key="1">
    <citation type="journal article" date="2018" name="Genome Announc.">
        <title>Draft Genome Sequence of "Candidatus Phycosocius bacilliformis," an Alphaproteobacterial Ectosymbiont of the Hydrocarbon-Producing Green Alga Botryococcus braunii.</title>
        <authorList>
            <person name="Tanabe Y."/>
            <person name="Yamaguchi H."/>
            <person name="Watanabe M.M."/>
        </authorList>
    </citation>
    <scope>NUCLEOTIDE SEQUENCE [LARGE SCALE GENOMIC DNA]</scope>
    <source>
        <strain evidence="6">BOTRYCO-2</strain>
    </source>
</reference>
<dbReference type="Gene3D" id="3.40.50.300">
    <property type="entry name" value="P-loop containing nucleotide triphosphate hydrolases"/>
    <property type="match status" value="1"/>
</dbReference>
<evidence type="ECO:0000259" key="5">
    <source>
        <dbReference type="PROSITE" id="PS50893"/>
    </source>
</evidence>
<dbReference type="GO" id="GO:0016887">
    <property type="term" value="F:ATP hydrolysis activity"/>
    <property type="evidence" value="ECO:0007669"/>
    <property type="project" value="InterPro"/>
</dbReference>
<dbReference type="Proteomes" id="UP000245086">
    <property type="component" value="Unassembled WGS sequence"/>
</dbReference>
<dbReference type="OrthoDB" id="9778547at2"/>
<dbReference type="PANTHER" id="PTHR43335">
    <property type="entry name" value="ABC TRANSPORTER, ATP-BINDING PROTEIN"/>
    <property type="match status" value="1"/>
</dbReference>
<dbReference type="GO" id="GO:0005524">
    <property type="term" value="F:ATP binding"/>
    <property type="evidence" value="ECO:0007669"/>
    <property type="project" value="UniProtKB-KW"/>
</dbReference>
<dbReference type="InterPro" id="IPR003593">
    <property type="entry name" value="AAA+_ATPase"/>
</dbReference>
<dbReference type="RefSeq" id="WP_108984558.1">
    <property type="nucleotide sequence ID" value="NZ_BFBR01000003.1"/>
</dbReference>
<dbReference type="Pfam" id="PF00005">
    <property type="entry name" value="ABC_tran"/>
    <property type="match status" value="1"/>
</dbReference>
<organism evidence="6 7">
    <name type="scientific">Candidatus Phycosocius bacilliformis</name>
    <dbReference type="NCBI Taxonomy" id="1445552"/>
    <lineage>
        <taxon>Bacteria</taxon>
        <taxon>Pseudomonadati</taxon>
        <taxon>Pseudomonadota</taxon>
        <taxon>Alphaproteobacteria</taxon>
        <taxon>Caulobacterales</taxon>
        <taxon>Caulobacterales incertae sedis</taxon>
        <taxon>Candidatus Phycosocius</taxon>
    </lineage>
</organism>